<dbReference type="GO" id="GO:0030154">
    <property type="term" value="P:cell differentiation"/>
    <property type="evidence" value="ECO:0000318"/>
    <property type="project" value="GO_Central"/>
</dbReference>
<feature type="region of interest" description="Disordered" evidence="4">
    <location>
        <begin position="157"/>
        <end position="176"/>
    </location>
</feature>
<reference evidence="6 7" key="2">
    <citation type="journal article" date="2010" name="Nucleic Acids Res.">
        <title>BeetleBase in 2010: revisions to provide comprehensive genomic information for Tribolium castaneum.</title>
        <authorList>
            <person name="Kim H.S."/>
            <person name="Murphy T."/>
            <person name="Xia J."/>
            <person name="Caragea D."/>
            <person name="Park Y."/>
            <person name="Beeman R.W."/>
            <person name="Lorenzen M.D."/>
            <person name="Butcher S."/>
            <person name="Manak J.R."/>
            <person name="Brown S.J."/>
        </authorList>
    </citation>
    <scope>GENOME REANNOTATION</scope>
    <source>
        <strain evidence="6 7">Georgia GA2</strain>
    </source>
</reference>
<dbReference type="Proteomes" id="UP000007266">
    <property type="component" value="Linkage group 4"/>
</dbReference>
<dbReference type="InParanoid" id="D2A1N8"/>
<dbReference type="PRINTS" id="PR00454">
    <property type="entry name" value="ETSDOMAIN"/>
</dbReference>
<dbReference type="InterPro" id="IPR036390">
    <property type="entry name" value="WH_DNA-bd_sf"/>
</dbReference>
<dbReference type="OrthoDB" id="5975550at2759"/>
<dbReference type="GO" id="GO:0043565">
    <property type="term" value="F:sequence-specific DNA binding"/>
    <property type="evidence" value="ECO:0007669"/>
    <property type="project" value="InterPro"/>
</dbReference>
<evidence type="ECO:0000256" key="4">
    <source>
        <dbReference type="SAM" id="MobiDB-lite"/>
    </source>
</evidence>
<dbReference type="KEGG" id="tca:103312853"/>
<dbReference type="Pfam" id="PF00178">
    <property type="entry name" value="Ets"/>
    <property type="match status" value="1"/>
</dbReference>
<dbReference type="InterPro" id="IPR000418">
    <property type="entry name" value="Ets_dom"/>
</dbReference>
<dbReference type="PANTHER" id="PTHR11849">
    <property type="entry name" value="ETS"/>
    <property type="match status" value="1"/>
</dbReference>
<dbReference type="PROSITE" id="PS00345">
    <property type="entry name" value="ETS_DOMAIN_1"/>
    <property type="match status" value="1"/>
</dbReference>
<dbReference type="GO" id="GO:0005634">
    <property type="term" value="C:nucleus"/>
    <property type="evidence" value="ECO:0000318"/>
    <property type="project" value="GO_Central"/>
</dbReference>
<keyword evidence="2 3" id="KW-0238">DNA-binding</keyword>
<dbReference type="PANTHER" id="PTHR11849:SF190">
    <property type="entry name" value="ETS-DOMAIN PROTEIN"/>
    <property type="match status" value="1"/>
</dbReference>
<dbReference type="PROSITE" id="PS50061">
    <property type="entry name" value="ETS_DOMAIN_3"/>
    <property type="match status" value="1"/>
</dbReference>
<evidence type="ECO:0000256" key="3">
    <source>
        <dbReference type="RuleBase" id="RU004019"/>
    </source>
</evidence>
<organism evidence="6 7">
    <name type="scientific">Tribolium castaneum</name>
    <name type="common">Red flour beetle</name>
    <dbReference type="NCBI Taxonomy" id="7070"/>
    <lineage>
        <taxon>Eukaryota</taxon>
        <taxon>Metazoa</taxon>
        <taxon>Ecdysozoa</taxon>
        <taxon>Arthropoda</taxon>
        <taxon>Hexapoda</taxon>
        <taxon>Insecta</taxon>
        <taxon>Pterygota</taxon>
        <taxon>Neoptera</taxon>
        <taxon>Endopterygota</taxon>
        <taxon>Coleoptera</taxon>
        <taxon>Polyphaga</taxon>
        <taxon>Cucujiformia</taxon>
        <taxon>Tenebrionidae</taxon>
        <taxon>Tenebrionidae incertae sedis</taxon>
        <taxon>Tribolium</taxon>
    </lineage>
</organism>
<evidence type="ECO:0000256" key="2">
    <source>
        <dbReference type="ARBA" id="ARBA00023125"/>
    </source>
</evidence>
<dbReference type="GO" id="GO:0000981">
    <property type="term" value="F:DNA-binding transcription factor activity, RNA polymerase II-specific"/>
    <property type="evidence" value="ECO:0000318"/>
    <property type="project" value="GO_Central"/>
</dbReference>
<dbReference type="STRING" id="7070.D2A1N8"/>
<accession>D2A1N8</accession>
<evidence type="ECO:0000259" key="5">
    <source>
        <dbReference type="PROSITE" id="PS50061"/>
    </source>
</evidence>
<dbReference type="AlphaFoldDB" id="D2A1N8"/>
<evidence type="ECO:0000313" key="6">
    <source>
        <dbReference type="EMBL" id="EFA01518.2"/>
    </source>
</evidence>
<dbReference type="GO" id="GO:0006357">
    <property type="term" value="P:regulation of transcription by RNA polymerase II"/>
    <property type="evidence" value="ECO:0000318"/>
    <property type="project" value="GO_Central"/>
</dbReference>
<reference evidence="6 7" key="1">
    <citation type="journal article" date="2008" name="Nature">
        <title>The genome of the model beetle and pest Tribolium castaneum.</title>
        <authorList>
            <consortium name="Tribolium Genome Sequencing Consortium"/>
            <person name="Richards S."/>
            <person name="Gibbs R.A."/>
            <person name="Weinstock G.M."/>
            <person name="Brown S.J."/>
            <person name="Denell R."/>
            <person name="Beeman R.W."/>
            <person name="Gibbs R."/>
            <person name="Beeman R.W."/>
            <person name="Brown S.J."/>
            <person name="Bucher G."/>
            <person name="Friedrich M."/>
            <person name="Grimmelikhuijzen C.J."/>
            <person name="Klingler M."/>
            <person name="Lorenzen M."/>
            <person name="Richards S."/>
            <person name="Roth S."/>
            <person name="Schroder R."/>
            <person name="Tautz D."/>
            <person name="Zdobnov E.M."/>
            <person name="Muzny D."/>
            <person name="Gibbs R.A."/>
            <person name="Weinstock G.M."/>
            <person name="Attaway T."/>
            <person name="Bell S."/>
            <person name="Buhay C.J."/>
            <person name="Chandrabose M.N."/>
            <person name="Chavez D."/>
            <person name="Clerk-Blankenburg K.P."/>
            <person name="Cree A."/>
            <person name="Dao M."/>
            <person name="Davis C."/>
            <person name="Chacko J."/>
            <person name="Dinh H."/>
            <person name="Dugan-Rocha S."/>
            <person name="Fowler G."/>
            <person name="Garner T.T."/>
            <person name="Garnes J."/>
            <person name="Gnirke A."/>
            <person name="Hawes A."/>
            <person name="Hernandez J."/>
            <person name="Hines S."/>
            <person name="Holder M."/>
            <person name="Hume J."/>
            <person name="Jhangiani S.N."/>
            <person name="Joshi V."/>
            <person name="Khan Z.M."/>
            <person name="Jackson L."/>
            <person name="Kovar C."/>
            <person name="Kowis A."/>
            <person name="Lee S."/>
            <person name="Lewis L.R."/>
            <person name="Margolis J."/>
            <person name="Morgan M."/>
            <person name="Nazareth L.V."/>
            <person name="Nguyen N."/>
            <person name="Okwuonu G."/>
            <person name="Parker D."/>
            <person name="Richards S."/>
            <person name="Ruiz S.J."/>
            <person name="Santibanez J."/>
            <person name="Savard J."/>
            <person name="Scherer S.E."/>
            <person name="Schneider B."/>
            <person name="Sodergren E."/>
            <person name="Tautz D."/>
            <person name="Vattahil S."/>
            <person name="Villasana D."/>
            <person name="White C.S."/>
            <person name="Wright R."/>
            <person name="Park Y."/>
            <person name="Beeman R.W."/>
            <person name="Lord J."/>
            <person name="Oppert B."/>
            <person name="Lorenzen M."/>
            <person name="Brown S."/>
            <person name="Wang L."/>
            <person name="Savard J."/>
            <person name="Tautz D."/>
            <person name="Richards S."/>
            <person name="Weinstock G."/>
            <person name="Gibbs R.A."/>
            <person name="Liu Y."/>
            <person name="Worley K."/>
            <person name="Weinstock G."/>
            <person name="Elsik C.G."/>
            <person name="Reese J.T."/>
            <person name="Elhaik E."/>
            <person name="Landan G."/>
            <person name="Graur D."/>
            <person name="Arensburger P."/>
            <person name="Atkinson P."/>
            <person name="Beeman R.W."/>
            <person name="Beidler J."/>
            <person name="Brown S.J."/>
            <person name="Demuth J.P."/>
            <person name="Drury D.W."/>
            <person name="Du Y.Z."/>
            <person name="Fujiwara H."/>
            <person name="Lorenzen M."/>
            <person name="Maselli V."/>
            <person name="Osanai M."/>
            <person name="Park Y."/>
            <person name="Robertson H.M."/>
            <person name="Tu Z."/>
            <person name="Wang J.J."/>
            <person name="Wang S."/>
            <person name="Richards S."/>
            <person name="Song H."/>
            <person name="Zhang L."/>
            <person name="Sodergren E."/>
            <person name="Werner D."/>
            <person name="Stanke M."/>
            <person name="Morgenstern B."/>
            <person name="Solovyev V."/>
            <person name="Kosarev P."/>
            <person name="Brown G."/>
            <person name="Chen H.C."/>
            <person name="Ermolaeva O."/>
            <person name="Hlavina W."/>
            <person name="Kapustin Y."/>
            <person name="Kiryutin B."/>
            <person name="Kitts P."/>
            <person name="Maglott D."/>
            <person name="Pruitt K."/>
            <person name="Sapojnikov V."/>
            <person name="Souvorov A."/>
            <person name="Mackey A.J."/>
            <person name="Waterhouse R.M."/>
            <person name="Wyder S."/>
            <person name="Zdobnov E.M."/>
            <person name="Zdobnov E.M."/>
            <person name="Wyder S."/>
            <person name="Kriventseva E.V."/>
            <person name="Kadowaki T."/>
            <person name="Bork P."/>
            <person name="Aranda M."/>
            <person name="Bao R."/>
            <person name="Beermann A."/>
            <person name="Berns N."/>
            <person name="Bolognesi R."/>
            <person name="Bonneton F."/>
            <person name="Bopp D."/>
            <person name="Brown S.J."/>
            <person name="Bucher G."/>
            <person name="Butts T."/>
            <person name="Chaumot A."/>
            <person name="Denell R.E."/>
            <person name="Ferrier D.E."/>
            <person name="Friedrich M."/>
            <person name="Gordon C.M."/>
            <person name="Jindra M."/>
            <person name="Klingler M."/>
            <person name="Lan Q."/>
            <person name="Lattorff H.M."/>
            <person name="Laudet V."/>
            <person name="von Levetsow C."/>
            <person name="Liu Z."/>
            <person name="Lutz R."/>
            <person name="Lynch J.A."/>
            <person name="da Fonseca R.N."/>
            <person name="Posnien N."/>
            <person name="Reuter R."/>
            <person name="Roth S."/>
            <person name="Savard J."/>
            <person name="Schinko J.B."/>
            <person name="Schmitt C."/>
            <person name="Schoppmeier M."/>
            <person name="Schroder R."/>
            <person name="Shippy T.D."/>
            <person name="Simonnet F."/>
            <person name="Marques-Souza H."/>
            <person name="Tautz D."/>
            <person name="Tomoyasu Y."/>
            <person name="Trauner J."/>
            <person name="Van der Zee M."/>
            <person name="Vervoort M."/>
            <person name="Wittkopp N."/>
            <person name="Wimmer E.A."/>
            <person name="Yang X."/>
            <person name="Jones A.K."/>
            <person name="Sattelle D.B."/>
            <person name="Ebert P.R."/>
            <person name="Nelson D."/>
            <person name="Scott J.G."/>
            <person name="Beeman R.W."/>
            <person name="Muthukrishnan S."/>
            <person name="Kramer K.J."/>
            <person name="Arakane Y."/>
            <person name="Beeman R.W."/>
            <person name="Zhu Q."/>
            <person name="Hogenkamp D."/>
            <person name="Dixit R."/>
            <person name="Oppert B."/>
            <person name="Jiang H."/>
            <person name="Zou Z."/>
            <person name="Marshall J."/>
            <person name="Elpidina E."/>
            <person name="Vinokurov K."/>
            <person name="Oppert C."/>
            <person name="Zou Z."/>
            <person name="Evans J."/>
            <person name="Lu Z."/>
            <person name="Zhao P."/>
            <person name="Sumathipala N."/>
            <person name="Altincicek B."/>
            <person name="Vilcinskas A."/>
            <person name="Williams M."/>
            <person name="Hultmark D."/>
            <person name="Hetru C."/>
            <person name="Jiang H."/>
            <person name="Grimmelikhuijzen C.J."/>
            <person name="Hauser F."/>
            <person name="Cazzamali G."/>
            <person name="Williamson M."/>
            <person name="Park Y."/>
            <person name="Li B."/>
            <person name="Tanaka Y."/>
            <person name="Predel R."/>
            <person name="Neupert S."/>
            <person name="Schachtner J."/>
            <person name="Verleyen P."/>
            <person name="Raible F."/>
            <person name="Bork P."/>
            <person name="Friedrich M."/>
            <person name="Walden K.K."/>
            <person name="Robertson H.M."/>
            <person name="Angeli S."/>
            <person name="Foret S."/>
            <person name="Bucher G."/>
            <person name="Schuetz S."/>
            <person name="Maleszka R."/>
            <person name="Wimmer E.A."/>
            <person name="Beeman R.W."/>
            <person name="Lorenzen M."/>
            <person name="Tomoyasu Y."/>
            <person name="Miller S.C."/>
            <person name="Grossmann D."/>
            <person name="Bucher G."/>
        </authorList>
    </citation>
    <scope>NUCLEOTIDE SEQUENCE [LARGE SCALE GENOMIC DNA]</scope>
    <source>
        <strain evidence="6 7">Georgia GA2</strain>
    </source>
</reference>
<dbReference type="SUPFAM" id="SSF46785">
    <property type="entry name" value="Winged helix' DNA-binding domain"/>
    <property type="match status" value="1"/>
</dbReference>
<dbReference type="InterPro" id="IPR036388">
    <property type="entry name" value="WH-like_DNA-bd_sf"/>
</dbReference>
<evidence type="ECO:0000313" key="7">
    <source>
        <dbReference type="Proteomes" id="UP000007266"/>
    </source>
</evidence>
<protein>
    <recommendedName>
        <fullName evidence="5">ETS domain-containing protein</fullName>
    </recommendedName>
</protein>
<dbReference type="EMBL" id="KQ971338">
    <property type="protein sequence ID" value="EFA01518.2"/>
    <property type="molecule type" value="Genomic_DNA"/>
</dbReference>
<evidence type="ECO:0000256" key="1">
    <source>
        <dbReference type="ARBA" id="ARBA00005562"/>
    </source>
</evidence>
<dbReference type="InterPro" id="IPR046328">
    <property type="entry name" value="ETS_fam"/>
</dbReference>
<feature type="domain" description="ETS" evidence="5">
    <location>
        <begin position="182"/>
        <end position="264"/>
    </location>
</feature>
<keyword evidence="3" id="KW-0539">Nucleus</keyword>
<dbReference type="FunFam" id="1.10.10.10:FF:001336">
    <property type="entry name" value="Epithelium specific ets factor 3, ese3, putative"/>
    <property type="match status" value="1"/>
</dbReference>
<name>D2A1N8_TRICA</name>
<comment type="subcellular location">
    <subcellularLocation>
        <location evidence="3">Nucleus</location>
    </subcellularLocation>
</comment>
<dbReference type="SMART" id="SM00413">
    <property type="entry name" value="ETS"/>
    <property type="match status" value="1"/>
</dbReference>
<gene>
    <name evidence="6" type="primary">AUGUSTUS-3.0.2_07077</name>
    <name evidence="6" type="ORF">TcasGA2_TC007077</name>
</gene>
<proteinExistence type="inferred from homology"/>
<comment type="similarity">
    <text evidence="1 3">Belongs to the ETS family.</text>
</comment>
<dbReference type="Gene3D" id="1.10.10.10">
    <property type="entry name" value="Winged helix-like DNA-binding domain superfamily/Winged helix DNA-binding domain"/>
    <property type="match status" value="1"/>
</dbReference>
<keyword evidence="7" id="KW-1185">Reference proteome</keyword>
<dbReference type="HOGENOM" id="CLU_1211170_0_0_1"/>
<sequence>MNYQPPDLSTMIGDMLDEDIRLFRDSSDSYFNNYMENIEADDLLRHFQLPNRKPMDEWQTDEVLDFILNEVSTESAGFSNDNLERFQCISGYIFRNLSEDNCKILSKSNSLGQLIYTAKETYIRCHPPEYNHENNNNCFSETNNENVPVFTASNQIYSSPSNKKPGRPRCKPTSDRIGKRSEKLWEFLLHLLRDSNTCPQLIKWENFEEGTFKFIQSDKVARLWGNRKKNNNMTYEKFSRAMRYYYKSQVLLPVPGKRLVYKFGPQAKGWQTIRPIN</sequence>